<feature type="compositionally biased region" description="Basic and acidic residues" evidence="1">
    <location>
        <begin position="19"/>
        <end position="46"/>
    </location>
</feature>
<dbReference type="RefSeq" id="XP_001026080.2">
    <property type="nucleotide sequence ID" value="XM_001026080.3"/>
</dbReference>
<dbReference type="InterPro" id="IPR001660">
    <property type="entry name" value="SAM"/>
</dbReference>
<feature type="compositionally biased region" description="Low complexity" evidence="1">
    <location>
        <begin position="118"/>
        <end position="135"/>
    </location>
</feature>
<feature type="region of interest" description="Disordered" evidence="1">
    <location>
        <begin position="1"/>
        <end position="156"/>
    </location>
</feature>
<dbReference type="InParanoid" id="Q24DL3"/>
<dbReference type="HOGENOM" id="CLU_397176_0_0_1"/>
<dbReference type="OrthoDB" id="313550at2759"/>
<dbReference type="GeneID" id="7837189"/>
<gene>
    <name evidence="3" type="ORF">TTHERM_00969610</name>
</gene>
<organism evidence="3 4">
    <name type="scientific">Tetrahymena thermophila (strain SB210)</name>
    <dbReference type="NCBI Taxonomy" id="312017"/>
    <lineage>
        <taxon>Eukaryota</taxon>
        <taxon>Sar</taxon>
        <taxon>Alveolata</taxon>
        <taxon>Ciliophora</taxon>
        <taxon>Intramacronucleata</taxon>
        <taxon>Oligohymenophorea</taxon>
        <taxon>Hymenostomatida</taxon>
        <taxon>Tetrahymenina</taxon>
        <taxon>Tetrahymenidae</taxon>
        <taxon>Tetrahymena</taxon>
    </lineage>
</organism>
<dbReference type="KEGG" id="tet:TTHERM_00969610"/>
<feature type="compositionally biased region" description="Acidic residues" evidence="1">
    <location>
        <begin position="335"/>
        <end position="346"/>
    </location>
</feature>
<feature type="region of interest" description="Disordered" evidence="1">
    <location>
        <begin position="169"/>
        <end position="207"/>
    </location>
</feature>
<feature type="region of interest" description="Disordered" evidence="1">
    <location>
        <begin position="606"/>
        <end position="671"/>
    </location>
</feature>
<evidence type="ECO:0000313" key="4">
    <source>
        <dbReference type="Proteomes" id="UP000009168"/>
    </source>
</evidence>
<evidence type="ECO:0000256" key="1">
    <source>
        <dbReference type="SAM" id="MobiDB-lite"/>
    </source>
</evidence>
<dbReference type="InterPro" id="IPR013761">
    <property type="entry name" value="SAM/pointed_sf"/>
</dbReference>
<feature type="compositionally biased region" description="Basic and acidic residues" evidence="1">
    <location>
        <begin position="143"/>
        <end position="153"/>
    </location>
</feature>
<feature type="compositionally biased region" description="Polar residues" evidence="1">
    <location>
        <begin position="8"/>
        <end position="18"/>
    </location>
</feature>
<feature type="region of interest" description="Disordered" evidence="1">
    <location>
        <begin position="332"/>
        <end position="375"/>
    </location>
</feature>
<feature type="compositionally biased region" description="Polar residues" evidence="1">
    <location>
        <begin position="169"/>
        <end position="187"/>
    </location>
</feature>
<feature type="compositionally biased region" description="Basic and acidic residues" evidence="1">
    <location>
        <begin position="649"/>
        <end position="661"/>
    </location>
</feature>
<sequence length="671" mass="77008">MRRGVSNPKKSQSSNTLESEVKKNEDKLLQLKQAMNKEKTKREENMRTSGSRWKTSTTDQPIKNYANQVLDKKNLNLTQQSSNTSSSTSKPVIKPPTLKIGNYTKPETNQVQSKILKRPSNLPNSRPSSNQSSRSALNTSLNGKEKEKGKENENNLNSSFRKTLNQSFDNSVQQQASSSMTSFTQQTDTKEDKEEIQTDKNNSEYDFLVQNPNRKPRKVIETKLNELSQNTTQELQKEVHQFLSTVNLLQYQQAFEDNGFDDLETILEINTEIMNSMKIPAGHQIKIQKRIEVLKEEQKQFDELHLKKEMKDQQGESSKVKNIVLYPRVQRTDLEELEPPTEEQDQYDSNYRISSSTATTNSQNESKGGELLNGNFNEEESHKSFLEALMEFRGQGKKNVIENNLENERANLSTADRKKSVRFAENVVNNERDHPVKLLRRNKSTEDEDGTIRGFAKNSYQPPIDLEIVDKQDKEKAPTQKTPFFYSSGGDSWSNEGFPYQTDAQIETDPKTDPSYGRKPKRDIDKISCYNCYKLVPLGEEKTFNIKNFCSTNCLSVYKGSSYITCLCGKQELKEKATFAKASWFCSEVCALELKDKPQSKNLKIDKNSKIDEDDDNNYQDYDEGEIDLDFGDNNNGPKSQKVLTLQQLEEKYKNQKDRSPPKKQTKTKQK</sequence>
<dbReference type="EMBL" id="GG662319">
    <property type="protein sequence ID" value="EAS05835.2"/>
    <property type="molecule type" value="Genomic_DNA"/>
</dbReference>
<feature type="compositionally biased region" description="Basic residues" evidence="1">
    <location>
        <begin position="662"/>
        <end position="671"/>
    </location>
</feature>
<dbReference type="AlphaFoldDB" id="Q24DL3"/>
<dbReference type="eggNOG" id="ENOG502SSJ1">
    <property type="taxonomic scope" value="Eukaryota"/>
</dbReference>
<reference evidence="4" key="1">
    <citation type="journal article" date="2006" name="PLoS Biol.">
        <title>Macronuclear genome sequence of the ciliate Tetrahymena thermophila, a model eukaryote.</title>
        <authorList>
            <person name="Eisen J.A."/>
            <person name="Coyne R.S."/>
            <person name="Wu M."/>
            <person name="Wu D."/>
            <person name="Thiagarajan M."/>
            <person name="Wortman J.R."/>
            <person name="Badger J.H."/>
            <person name="Ren Q."/>
            <person name="Amedeo P."/>
            <person name="Jones K.M."/>
            <person name="Tallon L.J."/>
            <person name="Delcher A.L."/>
            <person name="Salzberg S.L."/>
            <person name="Silva J.C."/>
            <person name="Haas B.J."/>
            <person name="Majoros W.H."/>
            <person name="Farzad M."/>
            <person name="Carlton J.M."/>
            <person name="Smith R.K. Jr."/>
            <person name="Garg J."/>
            <person name="Pearlman R.E."/>
            <person name="Karrer K.M."/>
            <person name="Sun L."/>
            <person name="Manning G."/>
            <person name="Elde N.C."/>
            <person name="Turkewitz A.P."/>
            <person name="Asai D.J."/>
            <person name="Wilkes D.E."/>
            <person name="Wang Y."/>
            <person name="Cai H."/>
            <person name="Collins K."/>
            <person name="Stewart B.A."/>
            <person name="Lee S.R."/>
            <person name="Wilamowska K."/>
            <person name="Weinberg Z."/>
            <person name="Ruzzo W.L."/>
            <person name="Wloga D."/>
            <person name="Gaertig J."/>
            <person name="Frankel J."/>
            <person name="Tsao C.-C."/>
            <person name="Gorovsky M.A."/>
            <person name="Keeling P.J."/>
            <person name="Waller R.F."/>
            <person name="Patron N.J."/>
            <person name="Cherry J.M."/>
            <person name="Stover N.A."/>
            <person name="Krieger C.J."/>
            <person name="del Toro C."/>
            <person name="Ryder H.F."/>
            <person name="Williamson S.C."/>
            <person name="Barbeau R.A."/>
            <person name="Hamilton E.P."/>
            <person name="Orias E."/>
        </authorList>
    </citation>
    <scope>NUCLEOTIDE SEQUENCE [LARGE SCALE GENOMIC DNA]</scope>
    <source>
        <strain evidence="4">SB210</strain>
    </source>
</reference>
<protein>
    <submittedName>
        <fullName evidence="3">SAM domain protein</fullName>
    </submittedName>
</protein>
<feature type="region of interest" description="Disordered" evidence="1">
    <location>
        <begin position="497"/>
        <end position="519"/>
    </location>
</feature>
<dbReference type="SUPFAM" id="SSF47769">
    <property type="entry name" value="SAM/Pointed domain"/>
    <property type="match status" value="1"/>
</dbReference>
<keyword evidence="4" id="KW-1185">Reference proteome</keyword>
<dbReference type="SMART" id="SM00454">
    <property type="entry name" value="SAM"/>
    <property type="match status" value="1"/>
</dbReference>
<dbReference type="Pfam" id="PF07647">
    <property type="entry name" value="SAM_2"/>
    <property type="match status" value="1"/>
</dbReference>
<feature type="compositionally biased region" description="Polar residues" evidence="1">
    <location>
        <begin position="347"/>
        <end position="366"/>
    </location>
</feature>
<feature type="compositionally biased region" description="Polar residues" evidence="1">
    <location>
        <begin position="47"/>
        <end position="67"/>
    </location>
</feature>
<feature type="compositionally biased region" description="Low complexity" evidence="1">
    <location>
        <begin position="75"/>
        <end position="89"/>
    </location>
</feature>
<feature type="compositionally biased region" description="Basic and acidic residues" evidence="1">
    <location>
        <begin position="188"/>
        <end position="203"/>
    </location>
</feature>
<accession>Q24DL3</accession>
<feature type="compositionally biased region" description="Polar residues" evidence="1">
    <location>
        <begin position="633"/>
        <end position="648"/>
    </location>
</feature>
<dbReference type="Gene3D" id="1.10.150.50">
    <property type="entry name" value="Transcription Factor, Ets-1"/>
    <property type="match status" value="1"/>
</dbReference>
<evidence type="ECO:0000259" key="2">
    <source>
        <dbReference type="SMART" id="SM00454"/>
    </source>
</evidence>
<evidence type="ECO:0000313" key="3">
    <source>
        <dbReference type="EMBL" id="EAS05835.2"/>
    </source>
</evidence>
<proteinExistence type="predicted"/>
<dbReference type="Proteomes" id="UP000009168">
    <property type="component" value="Unassembled WGS sequence"/>
</dbReference>
<feature type="domain" description="SAM" evidence="2">
    <location>
        <begin position="231"/>
        <end position="297"/>
    </location>
</feature>
<name>Q24DL3_TETTS</name>
<feature type="compositionally biased region" description="Acidic residues" evidence="1">
    <location>
        <begin position="612"/>
        <end position="631"/>
    </location>
</feature>